<dbReference type="SUPFAM" id="SSF52172">
    <property type="entry name" value="CheY-like"/>
    <property type="match status" value="1"/>
</dbReference>
<dbReference type="Proteomes" id="UP000823769">
    <property type="component" value="Unassembled WGS sequence"/>
</dbReference>
<sequence length="447" mass="49246">MAKTNGKILVVDDNAGIRQALKILLPLHFSEVELLPSPKELVSRTAAFKPDTVLLDMNFNSELNTGNEGLYWLGELKARWPDIPVVLFTAYADISLAVEGMKRGAFDFTVKPWDNDKLIGILKSAVASRDRNSGKSARSSDRPAMRWGDSPEMLAVRKLTERIAPTDATVLITGENGTGKDLLAAEIHHLSSRSGRPMVAVDLGAVTETLFESELFGHVKGAFTDAKSDHAGKFEQADGGTLFLDEIGNIPLHLQAKLLRALQNRSVTRVGGSQSIPVDIRLICATNMDLPRMVAEGKFREDLWYRINTTEIHLPPLRERRDEILPLAGMFLSEFAGKYGRSASGFSKEAAAALMRARWNGNIRELRNVVEKAVIISEGDTIGLADLAMHEAPETEAPAAGDETLEQMEERMIRAAVRKFNGNLSLVARSLDISRPTLYSKLKKYNI</sequence>
<dbReference type="PROSITE" id="PS50045">
    <property type="entry name" value="SIGMA54_INTERACT_4"/>
    <property type="match status" value="1"/>
</dbReference>
<evidence type="ECO:0000313" key="9">
    <source>
        <dbReference type="Proteomes" id="UP000823769"/>
    </source>
</evidence>
<evidence type="ECO:0000313" key="8">
    <source>
        <dbReference type="EMBL" id="MBO8479587.1"/>
    </source>
</evidence>
<dbReference type="PROSITE" id="PS50110">
    <property type="entry name" value="RESPONSE_REGULATORY"/>
    <property type="match status" value="1"/>
</dbReference>
<dbReference type="EMBL" id="JADILW010000007">
    <property type="protein sequence ID" value="MBO8479587.1"/>
    <property type="molecule type" value="Genomic_DNA"/>
</dbReference>
<dbReference type="InterPro" id="IPR058031">
    <property type="entry name" value="AAA_lid_NorR"/>
</dbReference>
<reference evidence="8" key="2">
    <citation type="journal article" date="2021" name="PeerJ">
        <title>Extensive microbial diversity within the chicken gut microbiome revealed by metagenomics and culture.</title>
        <authorList>
            <person name="Gilroy R."/>
            <person name="Ravi A."/>
            <person name="Getino M."/>
            <person name="Pursley I."/>
            <person name="Horton D.L."/>
            <person name="Alikhan N.F."/>
            <person name="Baker D."/>
            <person name="Gharbi K."/>
            <person name="Hall N."/>
            <person name="Watson M."/>
            <person name="Adriaenssens E.M."/>
            <person name="Foster-Nyarko E."/>
            <person name="Jarju S."/>
            <person name="Secka A."/>
            <person name="Antonio M."/>
            <person name="Oren A."/>
            <person name="Chaudhuri R.R."/>
            <person name="La Ragione R."/>
            <person name="Hildebrand F."/>
            <person name="Pallen M.J."/>
        </authorList>
    </citation>
    <scope>NUCLEOTIDE SEQUENCE</scope>
    <source>
        <strain evidence="8">B3-1481</strain>
    </source>
</reference>
<keyword evidence="3" id="KW-0805">Transcription regulation</keyword>
<dbReference type="Gene3D" id="1.10.10.60">
    <property type="entry name" value="Homeodomain-like"/>
    <property type="match status" value="1"/>
</dbReference>
<organism evidence="8 9">
    <name type="scientific">Candidatus Cryptobacteroides avistercoris</name>
    <dbReference type="NCBI Taxonomy" id="2840758"/>
    <lineage>
        <taxon>Bacteria</taxon>
        <taxon>Pseudomonadati</taxon>
        <taxon>Bacteroidota</taxon>
        <taxon>Bacteroidia</taxon>
        <taxon>Bacteroidales</taxon>
        <taxon>Candidatus Cryptobacteroides</taxon>
    </lineage>
</organism>
<dbReference type="Gene3D" id="1.10.8.60">
    <property type="match status" value="1"/>
</dbReference>
<dbReference type="SMART" id="SM00448">
    <property type="entry name" value="REC"/>
    <property type="match status" value="1"/>
</dbReference>
<dbReference type="AlphaFoldDB" id="A0A9D9IV33"/>
<dbReference type="Pfam" id="PF00072">
    <property type="entry name" value="Response_reg"/>
    <property type="match status" value="1"/>
</dbReference>
<dbReference type="SUPFAM" id="SSF46689">
    <property type="entry name" value="Homeodomain-like"/>
    <property type="match status" value="1"/>
</dbReference>
<reference evidence="8" key="1">
    <citation type="submission" date="2020-10" db="EMBL/GenBank/DDBJ databases">
        <authorList>
            <person name="Gilroy R."/>
        </authorList>
    </citation>
    <scope>NUCLEOTIDE SEQUENCE</scope>
    <source>
        <strain evidence="8">B3-1481</strain>
    </source>
</reference>
<dbReference type="Pfam" id="PF25601">
    <property type="entry name" value="AAA_lid_14"/>
    <property type="match status" value="1"/>
</dbReference>
<name>A0A9D9IV33_9BACT</name>
<evidence type="ECO:0000259" key="6">
    <source>
        <dbReference type="PROSITE" id="PS50045"/>
    </source>
</evidence>
<dbReference type="PANTHER" id="PTHR32071">
    <property type="entry name" value="TRANSCRIPTIONAL REGULATORY PROTEIN"/>
    <property type="match status" value="1"/>
</dbReference>
<dbReference type="FunFam" id="3.40.50.300:FF:000006">
    <property type="entry name" value="DNA-binding transcriptional regulator NtrC"/>
    <property type="match status" value="1"/>
</dbReference>
<dbReference type="InterPro" id="IPR025943">
    <property type="entry name" value="Sigma_54_int_dom_ATP-bd_2"/>
</dbReference>
<dbReference type="GO" id="GO:0043565">
    <property type="term" value="F:sequence-specific DNA binding"/>
    <property type="evidence" value="ECO:0007669"/>
    <property type="project" value="InterPro"/>
</dbReference>
<dbReference type="InterPro" id="IPR002078">
    <property type="entry name" value="Sigma_54_int"/>
</dbReference>
<keyword evidence="2" id="KW-0067">ATP-binding</keyword>
<dbReference type="SUPFAM" id="SSF52540">
    <property type="entry name" value="P-loop containing nucleoside triphosphate hydrolases"/>
    <property type="match status" value="1"/>
</dbReference>
<protein>
    <submittedName>
        <fullName evidence="8">Sigma-54-dependent Fis family transcriptional regulator</fullName>
    </submittedName>
</protein>
<dbReference type="GO" id="GO:0000160">
    <property type="term" value="P:phosphorelay signal transduction system"/>
    <property type="evidence" value="ECO:0007669"/>
    <property type="project" value="InterPro"/>
</dbReference>
<keyword evidence="4" id="KW-0804">Transcription</keyword>
<dbReference type="InterPro" id="IPR011006">
    <property type="entry name" value="CheY-like_superfamily"/>
</dbReference>
<keyword evidence="5" id="KW-0597">Phosphoprotein</keyword>
<dbReference type="Gene3D" id="3.40.50.2300">
    <property type="match status" value="1"/>
</dbReference>
<dbReference type="GO" id="GO:0006355">
    <property type="term" value="P:regulation of DNA-templated transcription"/>
    <property type="evidence" value="ECO:0007669"/>
    <property type="project" value="InterPro"/>
</dbReference>
<evidence type="ECO:0000256" key="1">
    <source>
        <dbReference type="ARBA" id="ARBA00022741"/>
    </source>
</evidence>
<keyword evidence="1" id="KW-0547">Nucleotide-binding</keyword>
<dbReference type="Gene3D" id="3.40.50.300">
    <property type="entry name" value="P-loop containing nucleotide triphosphate hydrolases"/>
    <property type="match status" value="1"/>
</dbReference>
<dbReference type="CDD" id="cd00009">
    <property type="entry name" value="AAA"/>
    <property type="match status" value="1"/>
</dbReference>
<evidence type="ECO:0000256" key="3">
    <source>
        <dbReference type="ARBA" id="ARBA00023015"/>
    </source>
</evidence>
<dbReference type="InterPro" id="IPR009057">
    <property type="entry name" value="Homeodomain-like_sf"/>
</dbReference>
<evidence type="ECO:0000256" key="4">
    <source>
        <dbReference type="ARBA" id="ARBA00023163"/>
    </source>
</evidence>
<dbReference type="PROSITE" id="PS00676">
    <property type="entry name" value="SIGMA54_INTERACT_2"/>
    <property type="match status" value="1"/>
</dbReference>
<proteinExistence type="predicted"/>
<dbReference type="PANTHER" id="PTHR32071:SF113">
    <property type="entry name" value="ALGINATE BIOSYNTHESIS TRANSCRIPTIONAL REGULATORY PROTEIN ALGB"/>
    <property type="match status" value="1"/>
</dbReference>
<evidence type="ECO:0000259" key="7">
    <source>
        <dbReference type="PROSITE" id="PS50110"/>
    </source>
</evidence>
<dbReference type="SMART" id="SM00382">
    <property type="entry name" value="AAA"/>
    <property type="match status" value="1"/>
</dbReference>
<accession>A0A9D9IV33</accession>
<feature type="modified residue" description="4-aspartylphosphate" evidence="5">
    <location>
        <position position="56"/>
    </location>
</feature>
<evidence type="ECO:0000256" key="2">
    <source>
        <dbReference type="ARBA" id="ARBA00022840"/>
    </source>
</evidence>
<evidence type="ECO:0000256" key="5">
    <source>
        <dbReference type="PROSITE-ProRule" id="PRU00169"/>
    </source>
</evidence>
<feature type="domain" description="Sigma-54 factor interaction" evidence="6">
    <location>
        <begin position="146"/>
        <end position="375"/>
    </location>
</feature>
<dbReference type="GO" id="GO:0005524">
    <property type="term" value="F:ATP binding"/>
    <property type="evidence" value="ECO:0007669"/>
    <property type="project" value="UniProtKB-KW"/>
</dbReference>
<dbReference type="InterPro" id="IPR001789">
    <property type="entry name" value="Sig_transdc_resp-reg_receiver"/>
</dbReference>
<dbReference type="InterPro" id="IPR003593">
    <property type="entry name" value="AAA+_ATPase"/>
</dbReference>
<comment type="caution">
    <text evidence="8">The sequence shown here is derived from an EMBL/GenBank/DDBJ whole genome shotgun (WGS) entry which is preliminary data.</text>
</comment>
<dbReference type="InterPro" id="IPR002197">
    <property type="entry name" value="HTH_Fis"/>
</dbReference>
<dbReference type="InterPro" id="IPR027417">
    <property type="entry name" value="P-loop_NTPase"/>
</dbReference>
<feature type="domain" description="Response regulatory" evidence="7">
    <location>
        <begin position="7"/>
        <end position="126"/>
    </location>
</feature>
<dbReference type="Pfam" id="PF02954">
    <property type="entry name" value="HTH_8"/>
    <property type="match status" value="1"/>
</dbReference>
<gene>
    <name evidence="8" type="ORF">IAB76_00540</name>
</gene>
<dbReference type="PRINTS" id="PR01590">
    <property type="entry name" value="HTHFIS"/>
</dbReference>
<dbReference type="Pfam" id="PF00158">
    <property type="entry name" value="Sigma54_activat"/>
    <property type="match status" value="1"/>
</dbReference>